<protein>
    <submittedName>
        <fullName evidence="2">Amidohydrolase</fullName>
    </submittedName>
</protein>
<dbReference type="Proteomes" id="UP001596119">
    <property type="component" value="Unassembled WGS sequence"/>
</dbReference>
<accession>A0ABW1IDK1</accession>
<dbReference type="NCBIfam" id="TIGR01891">
    <property type="entry name" value="amidohydrolases"/>
    <property type="match status" value="1"/>
</dbReference>
<dbReference type="Pfam" id="PF07687">
    <property type="entry name" value="M20_dimer"/>
    <property type="match status" value="1"/>
</dbReference>
<dbReference type="PANTHER" id="PTHR11014">
    <property type="entry name" value="PEPTIDASE M20 FAMILY MEMBER"/>
    <property type="match status" value="1"/>
</dbReference>
<dbReference type="InterPro" id="IPR002933">
    <property type="entry name" value="Peptidase_M20"/>
</dbReference>
<dbReference type="Pfam" id="PF01546">
    <property type="entry name" value="Peptidase_M20"/>
    <property type="match status" value="1"/>
</dbReference>
<evidence type="ECO:0000313" key="3">
    <source>
        <dbReference type="Proteomes" id="UP001596119"/>
    </source>
</evidence>
<dbReference type="InterPro" id="IPR017439">
    <property type="entry name" value="Amidohydrolase"/>
</dbReference>
<keyword evidence="3" id="KW-1185">Reference proteome</keyword>
<dbReference type="SUPFAM" id="SSF55031">
    <property type="entry name" value="Bacterial exopeptidase dimerisation domain"/>
    <property type="match status" value="1"/>
</dbReference>
<evidence type="ECO:0000313" key="2">
    <source>
        <dbReference type="EMBL" id="MFC5950314.1"/>
    </source>
</evidence>
<dbReference type="SUPFAM" id="SSF53187">
    <property type="entry name" value="Zn-dependent exopeptidases"/>
    <property type="match status" value="1"/>
</dbReference>
<sequence>MNTSQVLSALEGTRAWQEEFYRDLHAHPELSHQERRTAERVSERLRHAGYEVHEGIGGTGVVGVLGNGTGPTVLLRADMDALPVREDTGLPYASTVSATDAAGDEEPVAHACGHDVHVSCLLGAAQVLGDRRDMWQGTVVALFQPAEETGDGARGMVDDGLADLIPAPDVALAQHVLPAPAGQVGTLAGPVLSAADSMRITVHGRGAHGSTPHAAVDPVVLAAMIVIRLQTVVSRETPPGETAVLTVGSLRAGSKSNVIPDRAVLELNVRTYSESTRTTILDAIRRIVTAECQASGCPREPEFVLFDRFPLTTNDAAVTDRVARAFGEAFGERAGPLEQQTASEDFSDIPTALGVPYTYWGVGGIDPQTYQQAHEAGRVAQDIPVNHSPGFAPVLQPTLDTGTRTLVVAALAWLAP</sequence>
<name>A0ABW1IDK1_9PSEU</name>
<dbReference type="Gene3D" id="3.30.70.360">
    <property type="match status" value="1"/>
</dbReference>
<dbReference type="PANTHER" id="PTHR11014:SF63">
    <property type="entry name" value="METALLOPEPTIDASE, PUTATIVE (AFU_ORTHOLOGUE AFUA_6G09600)-RELATED"/>
    <property type="match status" value="1"/>
</dbReference>
<dbReference type="InterPro" id="IPR036264">
    <property type="entry name" value="Bact_exopeptidase_dim_dom"/>
</dbReference>
<feature type="domain" description="Peptidase M20 dimerisation" evidence="1">
    <location>
        <begin position="197"/>
        <end position="292"/>
    </location>
</feature>
<dbReference type="RefSeq" id="WP_379567450.1">
    <property type="nucleotide sequence ID" value="NZ_JBHSQK010000045.1"/>
</dbReference>
<dbReference type="PIRSF" id="PIRSF005962">
    <property type="entry name" value="Pept_M20D_amidohydro"/>
    <property type="match status" value="1"/>
</dbReference>
<comment type="caution">
    <text evidence="2">The sequence shown here is derived from an EMBL/GenBank/DDBJ whole genome shotgun (WGS) entry which is preliminary data.</text>
</comment>
<proteinExistence type="predicted"/>
<evidence type="ECO:0000259" key="1">
    <source>
        <dbReference type="Pfam" id="PF07687"/>
    </source>
</evidence>
<reference evidence="3" key="1">
    <citation type="journal article" date="2019" name="Int. J. Syst. Evol. Microbiol.">
        <title>The Global Catalogue of Microorganisms (GCM) 10K type strain sequencing project: providing services to taxonomists for standard genome sequencing and annotation.</title>
        <authorList>
            <consortium name="The Broad Institute Genomics Platform"/>
            <consortium name="The Broad Institute Genome Sequencing Center for Infectious Disease"/>
            <person name="Wu L."/>
            <person name="Ma J."/>
        </authorList>
    </citation>
    <scope>NUCLEOTIDE SEQUENCE [LARGE SCALE GENOMIC DNA]</scope>
    <source>
        <strain evidence="3">CGMCC 4.7397</strain>
    </source>
</reference>
<dbReference type="InterPro" id="IPR011650">
    <property type="entry name" value="Peptidase_M20_dimer"/>
</dbReference>
<dbReference type="EMBL" id="JBHSQK010000045">
    <property type="protein sequence ID" value="MFC5950314.1"/>
    <property type="molecule type" value="Genomic_DNA"/>
</dbReference>
<gene>
    <name evidence="2" type="ORF">ACFQH9_18775</name>
</gene>
<organism evidence="2 3">
    <name type="scientific">Pseudonocardia lutea</name>
    <dbReference type="NCBI Taxonomy" id="2172015"/>
    <lineage>
        <taxon>Bacteria</taxon>
        <taxon>Bacillati</taxon>
        <taxon>Actinomycetota</taxon>
        <taxon>Actinomycetes</taxon>
        <taxon>Pseudonocardiales</taxon>
        <taxon>Pseudonocardiaceae</taxon>
        <taxon>Pseudonocardia</taxon>
    </lineage>
</organism>
<dbReference type="Gene3D" id="3.40.630.10">
    <property type="entry name" value="Zn peptidases"/>
    <property type="match status" value="1"/>
</dbReference>